<reference evidence="1" key="2">
    <citation type="journal article" date="2022" name="New Phytol.">
        <title>Evolutionary transition to the ectomycorrhizal habit in the genomes of a hyperdiverse lineage of mushroom-forming fungi.</title>
        <authorList>
            <person name="Looney B."/>
            <person name="Miyauchi S."/>
            <person name="Morin E."/>
            <person name="Drula E."/>
            <person name="Courty P.E."/>
            <person name="Kohler A."/>
            <person name="Kuo A."/>
            <person name="LaButti K."/>
            <person name="Pangilinan J."/>
            <person name="Lipzen A."/>
            <person name="Riley R."/>
            <person name="Andreopoulos W."/>
            <person name="He G."/>
            <person name="Johnson J."/>
            <person name="Nolan M."/>
            <person name="Tritt A."/>
            <person name="Barry K.W."/>
            <person name="Grigoriev I.V."/>
            <person name="Nagy L.G."/>
            <person name="Hibbett D."/>
            <person name="Henrissat B."/>
            <person name="Matheny P.B."/>
            <person name="Labbe J."/>
            <person name="Martin F.M."/>
        </authorList>
    </citation>
    <scope>NUCLEOTIDE SEQUENCE</scope>
    <source>
        <strain evidence="1">FP105234-sp</strain>
    </source>
</reference>
<comment type="caution">
    <text evidence="1">The sequence shown here is derived from an EMBL/GenBank/DDBJ whole genome shotgun (WGS) entry which is preliminary data.</text>
</comment>
<reference evidence="1" key="1">
    <citation type="submission" date="2021-02" db="EMBL/GenBank/DDBJ databases">
        <authorList>
            <consortium name="DOE Joint Genome Institute"/>
            <person name="Ahrendt S."/>
            <person name="Looney B.P."/>
            <person name="Miyauchi S."/>
            <person name="Morin E."/>
            <person name="Drula E."/>
            <person name="Courty P.E."/>
            <person name="Chicoki N."/>
            <person name="Fauchery L."/>
            <person name="Kohler A."/>
            <person name="Kuo A."/>
            <person name="Labutti K."/>
            <person name="Pangilinan J."/>
            <person name="Lipzen A."/>
            <person name="Riley R."/>
            <person name="Andreopoulos W."/>
            <person name="He G."/>
            <person name="Johnson J."/>
            <person name="Barry K.W."/>
            <person name="Grigoriev I.V."/>
            <person name="Nagy L."/>
            <person name="Hibbett D."/>
            <person name="Henrissat B."/>
            <person name="Matheny P.B."/>
            <person name="Labbe J."/>
            <person name="Martin F."/>
        </authorList>
    </citation>
    <scope>NUCLEOTIDE SEQUENCE</scope>
    <source>
        <strain evidence="1">FP105234-sp</strain>
    </source>
</reference>
<sequence length="103" mass="11374">MTPRTVSFKLLPLAPLTSLILQTPCFSWKLLRLRPGLQSSASLAQENLLCRERGKGTQFSRIHNWMKQASEAECTGYSDPRTSQGLALPSYVPLAVSCAHSQV</sequence>
<dbReference type="EMBL" id="MU277153">
    <property type="protein sequence ID" value="KAI0037273.1"/>
    <property type="molecule type" value="Genomic_DNA"/>
</dbReference>
<keyword evidence="2" id="KW-1185">Reference proteome</keyword>
<proteinExistence type="predicted"/>
<name>A0ACB8QZP1_9AGAM</name>
<dbReference type="Proteomes" id="UP000814033">
    <property type="component" value="Unassembled WGS sequence"/>
</dbReference>
<evidence type="ECO:0000313" key="2">
    <source>
        <dbReference type="Proteomes" id="UP000814033"/>
    </source>
</evidence>
<protein>
    <submittedName>
        <fullName evidence="1">Uncharacterized protein</fullName>
    </submittedName>
</protein>
<organism evidence="1 2">
    <name type="scientific">Auriscalpium vulgare</name>
    <dbReference type="NCBI Taxonomy" id="40419"/>
    <lineage>
        <taxon>Eukaryota</taxon>
        <taxon>Fungi</taxon>
        <taxon>Dikarya</taxon>
        <taxon>Basidiomycota</taxon>
        <taxon>Agaricomycotina</taxon>
        <taxon>Agaricomycetes</taxon>
        <taxon>Russulales</taxon>
        <taxon>Auriscalpiaceae</taxon>
        <taxon>Auriscalpium</taxon>
    </lineage>
</organism>
<evidence type="ECO:0000313" key="1">
    <source>
        <dbReference type="EMBL" id="KAI0037273.1"/>
    </source>
</evidence>
<gene>
    <name evidence="1" type="ORF">FA95DRAFT_1684921</name>
</gene>
<accession>A0ACB8QZP1</accession>